<dbReference type="AlphaFoldDB" id="A0A4S4N4J6"/>
<name>A0A4S4N4J6_9APHY</name>
<organism evidence="2 3">
    <name type="scientific">Antrodiella citrinella</name>
    <dbReference type="NCBI Taxonomy" id="2447956"/>
    <lineage>
        <taxon>Eukaryota</taxon>
        <taxon>Fungi</taxon>
        <taxon>Dikarya</taxon>
        <taxon>Basidiomycota</taxon>
        <taxon>Agaricomycotina</taxon>
        <taxon>Agaricomycetes</taxon>
        <taxon>Polyporales</taxon>
        <taxon>Steccherinaceae</taxon>
        <taxon>Antrodiella</taxon>
    </lineage>
</organism>
<keyword evidence="3" id="KW-1185">Reference proteome</keyword>
<comment type="caution">
    <text evidence="2">The sequence shown here is derived from an EMBL/GenBank/DDBJ whole genome shotgun (WGS) entry which is preliminary data.</text>
</comment>
<reference evidence="2 3" key="1">
    <citation type="submission" date="2019-02" db="EMBL/GenBank/DDBJ databases">
        <title>Genome sequencing of the rare red list fungi Antrodiella citrinella (Flaviporus citrinellus).</title>
        <authorList>
            <person name="Buettner E."/>
            <person name="Kellner H."/>
        </authorList>
    </citation>
    <scope>NUCLEOTIDE SEQUENCE [LARGE SCALE GENOMIC DNA]</scope>
    <source>
        <strain evidence="2 3">DSM 108506</strain>
    </source>
</reference>
<feature type="region of interest" description="Disordered" evidence="1">
    <location>
        <begin position="1"/>
        <end position="46"/>
    </location>
</feature>
<feature type="compositionally biased region" description="Basic and acidic residues" evidence="1">
    <location>
        <begin position="24"/>
        <end position="46"/>
    </location>
</feature>
<evidence type="ECO:0000256" key="1">
    <source>
        <dbReference type="SAM" id="MobiDB-lite"/>
    </source>
</evidence>
<sequence length="46" mass="5610">MWANKDDVEKNNWEKPQTTSRQPPGREEVIQIRKICDLDRERPRDM</sequence>
<dbReference type="Proteomes" id="UP000308730">
    <property type="component" value="Unassembled WGS sequence"/>
</dbReference>
<dbReference type="EMBL" id="SGPM01000012">
    <property type="protein sequence ID" value="THH33027.1"/>
    <property type="molecule type" value="Genomic_DNA"/>
</dbReference>
<evidence type="ECO:0000313" key="2">
    <source>
        <dbReference type="EMBL" id="THH33027.1"/>
    </source>
</evidence>
<gene>
    <name evidence="2" type="ORF">EUX98_g1169</name>
</gene>
<accession>A0A4S4N4J6</accession>
<proteinExistence type="predicted"/>
<evidence type="ECO:0000313" key="3">
    <source>
        <dbReference type="Proteomes" id="UP000308730"/>
    </source>
</evidence>
<feature type="compositionally biased region" description="Basic and acidic residues" evidence="1">
    <location>
        <begin position="1"/>
        <end position="13"/>
    </location>
</feature>
<protein>
    <submittedName>
        <fullName evidence="2">Uncharacterized protein</fullName>
    </submittedName>
</protein>